<dbReference type="PROSITE" id="PS51257">
    <property type="entry name" value="PROKAR_LIPOPROTEIN"/>
    <property type="match status" value="1"/>
</dbReference>
<accession>A0AAP6JHK0</accession>
<gene>
    <name evidence="1" type="ORF">VCB98_13725</name>
</gene>
<dbReference type="AlphaFoldDB" id="A0AAP6JHK0"/>
<protein>
    <submittedName>
        <fullName evidence="1">Carboxypeptidase-like regulatory domain-containing protein</fullName>
    </submittedName>
</protein>
<comment type="caution">
    <text evidence="1">The sequence shown here is derived from an EMBL/GenBank/DDBJ whole genome shotgun (WGS) entry which is preliminary data.</text>
</comment>
<evidence type="ECO:0000313" key="2">
    <source>
        <dbReference type="Proteomes" id="UP001302316"/>
    </source>
</evidence>
<keyword evidence="1" id="KW-0378">Hydrolase</keyword>
<sequence length="126" mass="13727">MRVLVFPFLAVALSGCLGLSASYKNHVGGYVVDSDGHPIPGALVEFYGVERQTDSSGCFFFGGHLGVPGFTLKVSKDGYDSYRGGAEFDHYEVTVTLQKEGSGTGSKAEWRRLREEELNEKPSCVR</sequence>
<dbReference type="EMBL" id="JAYGII010000076">
    <property type="protein sequence ID" value="MEA5446882.1"/>
    <property type="molecule type" value="Genomic_DNA"/>
</dbReference>
<dbReference type="InterPro" id="IPR008969">
    <property type="entry name" value="CarboxyPept-like_regulatory"/>
</dbReference>
<dbReference type="Gene3D" id="2.60.40.1120">
    <property type="entry name" value="Carboxypeptidase-like, regulatory domain"/>
    <property type="match status" value="1"/>
</dbReference>
<reference evidence="1 2" key="1">
    <citation type="submission" date="2023-12" db="EMBL/GenBank/DDBJ databases">
        <title>Whole-genome sequencing of halo(alkali)philic microorganisms from hypersaline lakes.</title>
        <authorList>
            <person name="Sorokin D.Y."/>
            <person name="Merkel A.Y."/>
            <person name="Messina E."/>
            <person name="Yakimov M."/>
        </authorList>
    </citation>
    <scope>NUCLEOTIDE SEQUENCE [LARGE SCALE GENOMIC DNA]</scope>
    <source>
        <strain evidence="1 2">AB-CW1</strain>
    </source>
</reference>
<dbReference type="GO" id="GO:0004180">
    <property type="term" value="F:carboxypeptidase activity"/>
    <property type="evidence" value="ECO:0007669"/>
    <property type="project" value="UniProtKB-KW"/>
</dbReference>
<keyword evidence="2" id="KW-1185">Reference proteome</keyword>
<dbReference type="RefSeq" id="WP_346053488.1">
    <property type="nucleotide sequence ID" value="NZ_JAYGII010000076.1"/>
</dbReference>
<organism evidence="1 2">
    <name type="scientific">Natronospira elongata</name>
    <dbReference type="NCBI Taxonomy" id="3110268"/>
    <lineage>
        <taxon>Bacteria</taxon>
        <taxon>Pseudomonadati</taxon>
        <taxon>Pseudomonadota</taxon>
        <taxon>Gammaproteobacteria</taxon>
        <taxon>Natronospirales</taxon>
        <taxon>Natronospiraceae</taxon>
        <taxon>Natronospira</taxon>
    </lineage>
</organism>
<name>A0AAP6JHK0_9GAMM</name>
<dbReference type="SUPFAM" id="SSF49464">
    <property type="entry name" value="Carboxypeptidase regulatory domain-like"/>
    <property type="match status" value="1"/>
</dbReference>
<keyword evidence="1" id="KW-0121">Carboxypeptidase</keyword>
<keyword evidence="1" id="KW-0645">Protease</keyword>
<dbReference type="Proteomes" id="UP001302316">
    <property type="component" value="Unassembled WGS sequence"/>
</dbReference>
<evidence type="ECO:0000313" key="1">
    <source>
        <dbReference type="EMBL" id="MEA5446882.1"/>
    </source>
</evidence>
<proteinExistence type="predicted"/>